<proteinExistence type="predicted"/>
<accession>A0A2V1D1C2</accession>
<gene>
    <name evidence="2" type="ORF">DM02DRAFT_475442</name>
</gene>
<dbReference type="InterPro" id="IPR051783">
    <property type="entry name" value="NAD(P)-dependent_oxidoreduct"/>
</dbReference>
<dbReference type="Proteomes" id="UP000244855">
    <property type="component" value="Unassembled WGS sequence"/>
</dbReference>
<dbReference type="AlphaFoldDB" id="A0A2V1D1C2"/>
<dbReference type="OrthoDB" id="2735536at2759"/>
<dbReference type="Gene3D" id="3.40.50.720">
    <property type="entry name" value="NAD(P)-binding Rossmann-like Domain"/>
    <property type="match status" value="1"/>
</dbReference>
<dbReference type="InterPro" id="IPR036291">
    <property type="entry name" value="NAD(P)-bd_dom_sf"/>
</dbReference>
<feature type="non-terminal residue" evidence="2">
    <location>
        <position position="346"/>
    </location>
</feature>
<dbReference type="STRING" id="97972.A0A2V1D1C2"/>
<feature type="non-terminal residue" evidence="2">
    <location>
        <position position="1"/>
    </location>
</feature>
<sequence>RILVTGAHSLIGSHILRQLLSYNVSVRAVVASTGEVQSLRQQYPSSTYPALDFTIVPPQQLSRPNCFESSLRDAREPFDTVIHTVTADPSDEADCLARFINLESESLSNFLKTINQTAPHVQRVVFATSLSPFARWLVDPQVARSPFANTPTHSRAASIDSEYVLATSQASDNIVYEALSKWMRDNRVRFDLVYLTAPSVYGPSIRPLENSSDLQEANRRIWNICSNDSSERMTSPPYGIDYFADVRDLVHASVESAFVPQAGNKRFVISAGEMPSSASIADFLIHRFPELGSRVRSEGSPPRRTTSGEAPLEFVDTHLAASILGLGQYRKVEDTLTDVTQQILEL</sequence>
<feature type="domain" description="NAD-dependent epimerase/dehydratase" evidence="1">
    <location>
        <begin position="2"/>
        <end position="158"/>
    </location>
</feature>
<name>A0A2V1D1C2_9PLEO</name>
<dbReference type="GO" id="GO:0004029">
    <property type="term" value="F:aldehyde dehydrogenase (NAD+) activity"/>
    <property type="evidence" value="ECO:0007669"/>
    <property type="project" value="TreeGrafter"/>
</dbReference>
<dbReference type="PANTHER" id="PTHR48079:SF9">
    <property type="entry name" value="PUTATIVE-RELATED"/>
    <property type="match status" value="1"/>
</dbReference>
<dbReference type="EMBL" id="KZ805769">
    <property type="protein sequence ID" value="PVH91847.1"/>
    <property type="molecule type" value="Genomic_DNA"/>
</dbReference>
<reference evidence="2 3" key="1">
    <citation type="journal article" date="2018" name="Sci. Rep.">
        <title>Comparative genomics provides insights into the lifestyle and reveals functional heterogeneity of dark septate endophytic fungi.</title>
        <authorList>
            <person name="Knapp D.G."/>
            <person name="Nemeth J.B."/>
            <person name="Barry K."/>
            <person name="Hainaut M."/>
            <person name="Henrissat B."/>
            <person name="Johnson J."/>
            <person name="Kuo A."/>
            <person name="Lim J.H.P."/>
            <person name="Lipzen A."/>
            <person name="Nolan M."/>
            <person name="Ohm R.A."/>
            <person name="Tamas L."/>
            <person name="Grigoriev I.V."/>
            <person name="Spatafora J.W."/>
            <person name="Nagy L.G."/>
            <person name="Kovacs G.M."/>
        </authorList>
    </citation>
    <scope>NUCLEOTIDE SEQUENCE [LARGE SCALE GENOMIC DNA]</scope>
    <source>
        <strain evidence="2 3">DSE2036</strain>
    </source>
</reference>
<evidence type="ECO:0000313" key="2">
    <source>
        <dbReference type="EMBL" id="PVH91847.1"/>
    </source>
</evidence>
<evidence type="ECO:0000313" key="3">
    <source>
        <dbReference type="Proteomes" id="UP000244855"/>
    </source>
</evidence>
<dbReference type="PANTHER" id="PTHR48079">
    <property type="entry name" value="PROTEIN YEEZ"/>
    <property type="match status" value="1"/>
</dbReference>
<keyword evidence="3" id="KW-1185">Reference proteome</keyword>
<dbReference type="InterPro" id="IPR001509">
    <property type="entry name" value="Epimerase_deHydtase"/>
</dbReference>
<dbReference type="GO" id="GO:0005737">
    <property type="term" value="C:cytoplasm"/>
    <property type="evidence" value="ECO:0007669"/>
    <property type="project" value="TreeGrafter"/>
</dbReference>
<evidence type="ECO:0000259" key="1">
    <source>
        <dbReference type="Pfam" id="PF01370"/>
    </source>
</evidence>
<organism evidence="2 3">
    <name type="scientific">Periconia macrospinosa</name>
    <dbReference type="NCBI Taxonomy" id="97972"/>
    <lineage>
        <taxon>Eukaryota</taxon>
        <taxon>Fungi</taxon>
        <taxon>Dikarya</taxon>
        <taxon>Ascomycota</taxon>
        <taxon>Pezizomycotina</taxon>
        <taxon>Dothideomycetes</taxon>
        <taxon>Pleosporomycetidae</taxon>
        <taxon>Pleosporales</taxon>
        <taxon>Massarineae</taxon>
        <taxon>Periconiaceae</taxon>
        <taxon>Periconia</taxon>
    </lineage>
</organism>
<dbReference type="Pfam" id="PF01370">
    <property type="entry name" value="Epimerase"/>
    <property type="match status" value="1"/>
</dbReference>
<dbReference type="SUPFAM" id="SSF51735">
    <property type="entry name" value="NAD(P)-binding Rossmann-fold domains"/>
    <property type="match status" value="1"/>
</dbReference>
<protein>
    <submittedName>
        <fullName evidence="2">NAD(P)-binding protein</fullName>
    </submittedName>
</protein>